<dbReference type="EMBL" id="JANCYU010000065">
    <property type="protein sequence ID" value="KAK4528537.1"/>
    <property type="molecule type" value="Genomic_DNA"/>
</dbReference>
<feature type="domain" description="AB hydrolase-1" evidence="1">
    <location>
        <begin position="90"/>
        <end position="344"/>
    </location>
</feature>
<dbReference type="InterPro" id="IPR000073">
    <property type="entry name" value="AB_hydrolase_1"/>
</dbReference>
<keyword evidence="3" id="KW-1185">Reference proteome</keyword>
<dbReference type="Gene3D" id="3.40.50.1820">
    <property type="entry name" value="alpha/beta hydrolase"/>
    <property type="match status" value="1"/>
</dbReference>
<comment type="caution">
    <text evidence="2">The sequence shown here is derived from an EMBL/GenBank/DDBJ whole genome shotgun (WGS) entry which is preliminary data.</text>
</comment>
<dbReference type="PANTHER" id="PTHR46438:SF12">
    <property type="entry name" value="ALPHA_BETA-HYDROLASES SUPERFAMILY PROTEIN"/>
    <property type="match status" value="1"/>
</dbReference>
<sequence length="358" mass="40314">MIGAFLSSFPLLFRCDCVVQRLYLNRRKFVKNASCIKRTNYLVVRASSSGVDNSTLIENELSLKYFQYKGFRTSYIVSAPNTEASCNFAVVCVHGFGATCEHWKHNIPYLSKRFGFVYAVDLLGFGASDKPSPVSTPDLTVAYTFEEWAAQINTFVDKVVQRPVVLIANSIGCLVAMQAAVEHPENYIGLIALNPSLRLLSKKKRSGLKAVLASFIAGLLRIQFFSTIFFQQLTKETVIRRILEQAYYDKSRVTDSLVKMLQKPSKDPGARSVFVEFTNYSDGATPEELLEKLRLPVAIIWGEKDPWEPVALGQNLKQFPCVKRFVRLPNVGHCPHDEAPDRVNPVLEEIIREFTSTP</sequence>
<reference evidence="2 3" key="1">
    <citation type="submission" date="2022-07" db="EMBL/GenBank/DDBJ databases">
        <title>Genome-wide signatures of adaptation to extreme environments.</title>
        <authorList>
            <person name="Cho C.H."/>
            <person name="Yoon H.S."/>
        </authorList>
    </citation>
    <scope>NUCLEOTIDE SEQUENCE [LARGE SCALE GENOMIC DNA]</scope>
    <source>
        <strain evidence="2 3">108.79 E11</strain>
    </source>
</reference>
<name>A0AAV9IM09_9RHOD</name>
<dbReference type="SUPFAM" id="SSF53474">
    <property type="entry name" value="alpha/beta-Hydrolases"/>
    <property type="match status" value="1"/>
</dbReference>
<dbReference type="PANTHER" id="PTHR46438">
    <property type="entry name" value="ALPHA/BETA-HYDROLASES SUPERFAMILY PROTEIN"/>
    <property type="match status" value="1"/>
</dbReference>
<evidence type="ECO:0000313" key="3">
    <source>
        <dbReference type="Proteomes" id="UP001300502"/>
    </source>
</evidence>
<accession>A0AAV9IM09</accession>
<organism evidence="2 3">
    <name type="scientific">Galdieria yellowstonensis</name>
    <dbReference type="NCBI Taxonomy" id="3028027"/>
    <lineage>
        <taxon>Eukaryota</taxon>
        <taxon>Rhodophyta</taxon>
        <taxon>Bangiophyceae</taxon>
        <taxon>Galdieriales</taxon>
        <taxon>Galdieriaceae</taxon>
        <taxon>Galdieria</taxon>
    </lineage>
</organism>
<evidence type="ECO:0000259" key="1">
    <source>
        <dbReference type="Pfam" id="PF12697"/>
    </source>
</evidence>
<gene>
    <name evidence="2" type="ORF">GAYE_SCF59G6481</name>
</gene>
<dbReference type="InterPro" id="IPR029058">
    <property type="entry name" value="AB_hydrolase_fold"/>
</dbReference>
<dbReference type="Proteomes" id="UP001300502">
    <property type="component" value="Unassembled WGS sequence"/>
</dbReference>
<proteinExistence type="predicted"/>
<protein>
    <recommendedName>
        <fullName evidence="1">AB hydrolase-1 domain-containing protein</fullName>
    </recommendedName>
</protein>
<dbReference type="AlphaFoldDB" id="A0AAV9IM09"/>
<dbReference type="Pfam" id="PF12697">
    <property type="entry name" value="Abhydrolase_6"/>
    <property type="match status" value="1"/>
</dbReference>
<evidence type="ECO:0000313" key="2">
    <source>
        <dbReference type="EMBL" id="KAK4528537.1"/>
    </source>
</evidence>